<dbReference type="EMBL" id="FTMA01000001">
    <property type="protein sequence ID" value="SIQ35259.1"/>
    <property type="molecule type" value="Genomic_DNA"/>
</dbReference>
<evidence type="ECO:0000313" key="2">
    <source>
        <dbReference type="Proteomes" id="UP000186953"/>
    </source>
</evidence>
<keyword evidence="2" id="KW-1185">Reference proteome</keyword>
<evidence type="ECO:0000313" key="1">
    <source>
        <dbReference type="EMBL" id="SIQ35259.1"/>
    </source>
</evidence>
<proteinExistence type="predicted"/>
<reference evidence="2" key="1">
    <citation type="submission" date="2017-01" db="EMBL/GenBank/DDBJ databases">
        <authorList>
            <person name="Varghese N."/>
            <person name="Submissions S."/>
        </authorList>
    </citation>
    <scope>NUCLEOTIDE SEQUENCE [LARGE SCALE GENOMIC DNA]</scope>
    <source>
        <strain evidence="2">DSM 15366</strain>
    </source>
</reference>
<name>A0A1N6S2G9_9FLAO</name>
<dbReference type="Proteomes" id="UP000186953">
    <property type="component" value="Unassembled WGS sequence"/>
</dbReference>
<sequence length="50" mass="5586">MTVAKVVLGIVEFWQLDLNVIEKVTKTIAASLGLIEEFSVQKSVKRLKVL</sequence>
<accession>A0A1N6S2G9</accession>
<dbReference type="AlphaFoldDB" id="A0A1N6S2G9"/>
<protein>
    <submittedName>
        <fullName evidence="1">Uncharacterized protein</fullName>
    </submittedName>
</protein>
<dbReference type="RefSeq" id="WP_159439007.1">
    <property type="nucleotide sequence ID" value="NZ_FTMA01000001.1"/>
</dbReference>
<organism evidence="1 2">
    <name type="scientific">Maribacter ulvicola</name>
    <dbReference type="NCBI Taxonomy" id="228959"/>
    <lineage>
        <taxon>Bacteria</taxon>
        <taxon>Pseudomonadati</taxon>
        <taxon>Bacteroidota</taxon>
        <taxon>Flavobacteriia</taxon>
        <taxon>Flavobacteriales</taxon>
        <taxon>Flavobacteriaceae</taxon>
        <taxon>Maribacter</taxon>
    </lineage>
</organism>
<gene>
    <name evidence="1" type="ORF">SAMN05421797_1011490</name>
</gene>